<proteinExistence type="predicted"/>
<comment type="catalytic activity">
    <reaction evidence="2">
        <text>a ribonucleoside 5'-diphosphate + ATP = a ribonucleoside 5'-triphosphate + ADP</text>
        <dbReference type="Rhea" id="RHEA:18113"/>
        <dbReference type="ChEBI" id="CHEBI:30616"/>
        <dbReference type="ChEBI" id="CHEBI:57930"/>
        <dbReference type="ChEBI" id="CHEBI:61557"/>
        <dbReference type="ChEBI" id="CHEBI:456216"/>
        <dbReference type="EC" id="2.7.4.6"/>
    </reaction>
</comment>
<comment type="catalytic activity">
    <reaction evidence="1">
        <text>a 2'-deoxyribonucleoside 5'-diphosphate + ATP = a 2'-deoxyribonucleoside 5'-triphosphate + ADP</text>
        <dbReference type="Rhea" id="RHEA:44640"/>
        <dbReference type="ChEBI" id="CHEBI:30616"/>
        <dbReference type="ChEBI" id="CHEBI:61560"/>
        <dbReference type="ChEBI" id="CHEBI:73316"/>
        <dbReference type="ChEBI" id="CHEBI:456216"/>
        <dbReference type="EC" id="2.7.4.6"/>
    </reaction>
</comment>
<dbReference type="AlphaFoldDB" id="A0A7S0IDU1"/>
<evidence type="ECO:0000313" key="3">
    <source>
        <dbReference type="EMBL" id="CAD8518792.1"/>
    </source>
</evidence>
<evidence type="ECO:0008006" key="4">
    <source>
        <dbReference type="Google" id="ProtNLM"/>
    </source>
</evidence>
<evidence type="ECO:0000256" key="1">
    <source>
        <dbReference type="ARBA" id="ARBA00000082"/>
    </source>
</evidence>
<accession>A0A7S0IDU1</accession>
<dbReference type="GO" id="GO:0004550">
    <property type="term" value="F:nucleoside diphosphate kinase activity"/>
    <property type="evidence" value="ECO:0007669"/>
    <property type="project" value="UniProtKB-EC"/>
</dbReference>
<dbReference type="InterPro" id="IPR036850">
    <property type="entry name" value="NDK-like_dom_sf"/>
</dbReference>
<gene>
    <name evidence="3" type="ORF">MCOM1403_LOCUS6218</name>
</gene>
<protein>
    <recommendedName>
        <fullName evidence="4">Nucleoside-diphosphate kinase</fullName>
    </recommendedName>
</protein>
<reference evidence="3" key="1">
    <citation type="submission" date="2021-01" db="EMBL/GenBank/DDBJ databases">
        <authorList>
            <person name="Corre E."/>
            <person name="Pelletier E."/>
            <person name="Niang G."/>
            <person name="Scheremetjew M."/>
            <person name="Finn R."/>
            <person name="Kale V."/>
            <person name="Holt S."/>
            <person name="Cochrane G."/>
            <person name="Meng A."/>
            <person name="Brown T."/>
            <person name="Cohen L."/>
        </authorList>
    </citation>
    <scope>NUCLEOTIDE SEQUENCE</scope>
    <source>
        <strain evidence="3">CCMP1723</strain>
    </source>
</reference>
<dbReference type="Gene3D" id="3.30.70.141">
    <property type="entry name" value="Nucleoside diphosphate kinase-like domain"/>
    <property type="match status" value="1"/>
</dbReference>
<organism evidence="3">
    <name type="scientific">Micromonas pusilla</name>
    <name type="common">Picoplanktonic green alga</name>
    <name type="synonym">Chromulina pusilla</name>
    <dbReference type="NCBI Taxonomy" id="38833"/>
    <lineage>
        <taxon>Eukaryota</taxon>
        <taxon>Viridiplantae</taxon>
        <taxon>Chlorophyta</taxon>
        <taxon>Mamiellophyceae</taxon>
        <taxon>Mamiellales</taxon>
        <taxon>Mamiellaceae</taxon>
        <taxon>Micromonas</taxon>
    </lineage>
</organism>
<dbReference type="SUPFAM" id="SSF54919">
    <property type="entry name" value="Nucleoside diphosphate kinase, NDK"/>
    <property type="match status" value="1"/>
</dbReference>
<name>A0A7S0IDU1_MICPS</name>
<evidence type="ECO:0000256" key="2">
    <source>
        <dbReference type="ARBA" id="ARBA00000937"/>
    </source>
</evidence>
<dbReference type="EMBL" id="HBEQ01007801">
    <property type="protein sequence ID" value="CAD8518792.1"/>
    <property type="molecule type" value="Transcribed_RNA"/>
</dbReference>
<sequence length="338" mass="36011">MGIGAFLKGAVKGVKGAVKKILPKKDDSNGSAADAKAPLMNSAFVFIKPHANTRAVQDLVVAKLTSKRVKILAEGDIAAAKIDKDKLIDQHYYAIASKATLLKPEQLPVPEAKFEAKFGISWKQALADGLAYNAIDACAKLGVDADGLDAKWQAAKASGDMEKFGGGFYGAKLGDGIFVFNGFFMTMRSAFVAPGASIHYYVVEWDPEDLKWSEFRGDLLGPTDPAAAPIASLRGEIYAEWKALGLPNEPFTGENGVHASASPLEGLAERANWLKASVSKDSFGKAALAAGVPRKALDSWFVDPRVKVKGGEAGSVFDMLEDLDADECLAAMLTIERE</sequence>